<proteinExistence type="predicted"/>
<name>A0A812YK26_SYMPI</name>
<organism evidence="1 2">
    <name type="scientific">Symbiodinium pilosum</name>
    <name type="common">Dinoflagellate</name>
    <dbReference type="NCBI Taxonomy" id="2952"/>
    <lineage>
        <taxon>Eukaryota</taxon>
        <taxon>Sar</taxon>
        <taxon>Alveolata</taxon>
        <taxon>Dinophyceae</taxon>
        <taxon>Suessiales</taxon>
        <taxon>Symbiodiniaceae</taxon>
        <taxon>Symbiodinium</taxon>
    </lineage>
</organism>
<dbReference type="AlphaFoldDB" id="A0A812YK26"/>
<keyword evidence="2" id="KW-1185">Reference proteome</keyword>
<protein>
    <submittedName>
        <fullName evidence="1">Uncharacterized protein</fullName>
    </submittedName>
</protein>
<dbReference type="OrthoDB" id="439992at2759"/>
<evidence type="ECO:0000313" key="1">
    <source>
        <dbReference type="EMBL" id="CAE7782172.1"/>
    </source>
</evidence>
<gene>
    <name evidence="1" type="ORF">SPIL2461_LOCUS23268</name>
</gene>
<dbReference type="EMBL" id="CAJNIZ010048097">
    <property type="protein sequence ID" value="CAE7782172.1"/>
    <property type="molecule type" value="Genomic_DNA"/>
</dbReference>
<feature type="non-terminal residue" evidence="1">
    <location>
        <position position="1"/>
    </location>
</feature>
<accession>A0A812YK26</accession>
<sequence>HGKRDFAGAPHVADSQDVFDLVCGSPTLKEAHAKKANPQLANMFNGCAGLCLQDDDLEGARAQGKKRAPQGAAACHTT</sequence>
<reference evidence="1" key="1">
    <citation type="submission" date="2021-02" db="EMBL/GenBank/DDBJ databases">
        <authorList>
            <person name="Dougan E. K."/>
            <person name="Rhodes N."/>
            <person name="Thang M."/>
            <person name="Chan C."/>
        </authorList>
    </citation>
    <scope>NUCLEOTIDE SEQUENCE</scope>
</reference>
<dbReference type="Proteomes" id="UP000649617">
    <property type="component" value="Unassembled WGS sequence"/>
</dbReference>
<comment type="caution">
    <text evidence="1">The sequence shown here is derived from an EMBL/GenBank/DDBJ whole genome shotgun (WGS) entry which is preliminary data.</text>
</comment>
<evidence type="ECO:0000313" key="2">
    <source>
        <dbReference type="Proteomes" id="UP000649617"/>
    </source>
</evidence>
<feature type="non-terminal residue" evidence="1">
    <location>
        <position position="78"/>
    </location>
</feature>